<dbReference type="NCBIfam" id="NF003756">
    <property type="entry name" value="PRK05349.1"/>
    <property type="match status" value="1"/>
</dbReference>
<keyword evidence="13 16" id="KW-0830">Ubiquinone</keyword>
<keyword evidence="11 16" id="KW-0915">Sodium</keyword>
<keyword evidence="18" id="KW-1185">Reference proteome</keyword>
<evidence type="ECO:0000256" key="13">
    <source>
        <dbReference type="ARBA" id="ARBA00023075"/>
    </source>
</evidence>
<protein>
    <recommendedName>
        <fullName evidence="16">Na(+)-translocating NADH-quinone reductase subunit B</fullName>
        <shortName evidence="16">Na(+)-NQR subunit B</shortName>
        <shortName evidence="16">Na(+)-translocating NQR subunit B</shortName>
        <ecNumber evidence="16">7.2.1.1</ecNumber>
    </recommendedName>
    <alternativeName>
        <fullName evidence="16">NQR complex subunit B</fullName>
    </alternativeName>
    <alternativeName>
        <fullName evidence="16">NQR-1 subunit B</fullName>
    </alternativeName>
</protein>
<keyword evidence="15 16" id="KW-0739">Sodium transport</keyword>
<dbReference type="RefSeq" id="WP_341628902.1">
    <property type="nucleotide sequence ID" value="NZ_JBAKBA010000043.1"/>
</dbReference>
<gene>
    <name evidence="16" type="primary">nqrB</name>
    <name evidence="17" type="ORF">V6255_15045</name>
</gene>
<keyword evidence="9 16" id="KW-1133">Transmembrane helix</keyword>
<comment type="caution">
    <text evidence="17">The sequence shown here is derived from an EMBL/GenBank/DDBJ whole genome shotgun (WGS) entry which is preliminary data.</text>
</comment>
<evidence type="ECO:0000313" key="18">
    <source>
        <dbReference type="Proteomes" id="UP001366060"/>
    </source>
</evidence>
<comment type="caution">
    <text evidence="16">Lacks conserved residue(s) required for the propagation of feature annotation.</text>
</comment>
<evidence type="ECO:0000256" key="6">
    <source>
        <dbReference type="ARBA" id="ARBA00022643"/>
    </source>
</evidence>
<dbReference type="HAMAP" id="MF_00426">
    <property type="entry name" value="NqrB"/>
    <property type="match status" value="1"/>
</dbReference>
<evidence type="ECO:0000256" key="1">
    <source>
        <dbReference type="ARBA" id="ARBA00022448"/>
    </source>
</evidence>
<keyword evidence="6 16" id="KW-0288">FMN</keyword>
<evidence type="ECO:0000256" key="2">
    <source>
        <dbReference type="ARBA" id="ARBA00022475"/>
    </source>
</evidence>
<evidence type="ECO:0000256" key="8">
    <source>
        <dbReference type="ARBA" id="ARBA00022967"/>
    </source>
</evidence>
<keyword evidence="1 16" id="KW-0813">Transport</keyword>
<dbReference type="PIRSF" id="PIRSF016055">
    <property type="entry name" value="NADH-UbQ_OxRdtase_B_su"/>
    <property type="match status" value="1"/>
</dbReference>
<name>A0ABU9HEW9_9GAMM</name>
<evidence type="ECO:0000256" key="10">
    <source>
        <dbReference type="ARBA" id="ARBA00023027"/>
    </source>
</evidence>
<evidence type="ECO:0000256" key="7">
    <source>
        <dbReference type="ARBA" id="ARBA00022692"/>
    </source>
</evidence>
<dbReference type="PANTHER" id="PTHR30578">
    <property type="entry name" value="ELECTRON TRANSPORT COMPLEX PROTEIN RNFD"/>
    <property type="match status" value="1"/>
</dbReference>
<evidence type="ECO:0000256" key="9">
    <source>
        <dbReference type="ARBA" id="ARBA00022989"/>
    </source>
</evidence>
<dbReference type="EC" id="7.2.1.1" evidence="16"/>
<comment type="cofactor">
    <cofactor evidence="16">
        <name>FMN</name>
        <dbReference type="ChEBI" id="CHEBI:58210"/>
    </cofactor>
</comment>
<accession>A0ABU9HEW9</accession>
<dbReference type="Pfam" id="PF03116">
    <property type="entry name" value="NQR2_RnfD_RnfE"/>
    <property type="match status" value="1"/>
</dbReference>
<feature type="transmembrane region" description="Helical" evidence="16">
    <location>
        <begin position="152"/>
        <end position="183"/>
    </location>
</feature>
<feature type="transmembrane region" description="Helical" evidence="16">
    <location>
        <begin position="56"/>
        <end position="73"/>
    </location>
</feature>
<evidence type="ECO:0000256" key="14">
    <source>
        <dbReference type="ARBA" id="ARBA00023136"/>
    </source>
</evidence>
<keyword evidence="14 16" id="KW-0472">Membrane</keyword>
<dbReference type="EMBL" id="JBAKBA010000043">
    <property type="protein sequence ID" value="MEL0660455.1"/>
    <property type="molecule type" value="Genomic_DNA"/>
</dbReference>
<feature type="transmembrane region" description="Helical" evidence="16">
    <location>
        <begin position="266"/>
        <end position="295"/>
    </location>
</feature>
<feature type="transmembrane region" description="Helical" evidence="16">
    <location>
        <begin position="119"/>
        <end position="140"/>
    </location>
</feature>
<keyword evidence="3" id="KW-0997">Cell inner membrane</keyword>
<feature type="transmembrane region" description="Helical" evidence="16">
    <location>
        <begin position="369"/>
        <end position="389"/>
    </location>
</feature>
<sequence length="401" mass="43812">MSLKNLIEKMEPHFESGGRYEKWYALYEAAATFFYTPGYVTKGITHVRDSIDLKRMMIFVWLATFPAMFYGMYNTGVQANDAIVAGYSALEDWRVALLDVFGVTLGSGAGILDNLLFGAAYFLPIYAVTFVVGGFWEVLFASVRKHEVNEGFFVSSVLFALIVPATIPLWQVALGITFGVVVAKEIFGGTGRNFLNPALAGRAFLFFAYPTDISGDAVWTAVDGFSGATSLSVMSQGGLEAVQTNLSWFDAFIGNMQGSVGEVSTLAILIGGAFIVITGIASWRIIAGVMIGMVATSLLFNVIGSDTNHMFQLPWYWHLVMGGFAFGMIFMATDPVSASFTNKGKWYYGGLIGLMVVLIRVVNPAFPEGMMLAILFANLFAPLFDYFVVQGNIKRRLARNV</sequence>
<comment type="subcellular location">
    <subcellularLocation>
        <location evidence="16">Cell membrane</location>
        <topology evidence="16">Multi-pass membrane protein</topology>
    </subcellularLocation>
</comment>
<dbReference type="InterPro" id="IPR010966">
    <property type="entry name" value="NqrB"/>
</dbReference>
<keyword evidence="4 16" id="KW-0597">Phosphoprotein</keyword>
<evidence type="ECO:0000256" key="16">
    <source>
        <dbReference type="HAMAP-Rule" id="MF_00426"/>
    </source>
</evidence>
<evidence type="ECO:0000256" key="3">
    <source>
        <dbReference type="ARBA" id="ARBA00022519"/>
    </source>
</evidence>
<evidence type="ECO:0000256" key="15">
    <source>
        <dbReference type="ARBA" id="ARBA00023201"/>
    </source>
</evidence>
<keyword evidence="7 16" id="KW-0812">Transmembrane</keyword>
<evidence type="ECO:0000256" key="11">
    <source>
        <dbReference type="ARBA" id="ARBA00023053"/>
    </source>
</evidence>
<evidence type="ECO:0000256" key="5">
    <source>
        <dbReference type="ARBA" id="ARBA00022630"/>
    </source>
</evidence>
<dbReference type="PANTHER" id="PTHR30578:SF1">
    <property type="entry name" value="NA(+)-TRANSLOCATING NADH-QUINONE REDUCTASE SUBUNIT B"/>
    <property type="match status" value="1"/>
</dbReference>
<keyword evidence="10 16" id="KW-0520">NAD</keyword>
<feature type="transmembrane region" description="Helical" evidence="16">
    <location>
        <begin position="315"/>
        <end position="333"/>
    </location>
</feature>
<evidence type="ECO:0000256" key="12">
    <source>
        <dbReference type="ARBA" id="ARBA00023065"/>
    </source>
</evidence>
<dbReference type="NCBIfam" id="TIGR01937">
    <property type="entry name" value="nqrB"/>
    <property type="match status" value="1"/>
</dbReference>
<comment type="similarity">
    <text evidence="16">Belongs to the NqrB/RnfD family.</text>
</comment>
<comment type="subunit">
    <text evidence="16">Composed of six subunits; NqrA, NqrB, NqrC, NqrD, NqrE and NqrF.</text>
</comment>
<keyword evidence="12 16" id="KW-0406">Ion transport</keyword>
<keyword evidence="5 16" id="KW-0285">Flavoprotein</keyword>
<dbReference type="InterPro" id="IPR004338">
    <property type="entry name" value="NqrB/RnfD"/>
</dbReference>
<reference evidence="17 18" key="1">
    <citation type="submission" date="2024-02" db="EMBL/GenBank/DDBJ databases">
        <title>Bacteria isolated from the canopy kelp, Nereocystis luetkeana.</title>
        <authorList>
            <person name="Pfister C.A."/>
            <person name="Younker I.T."/>
            <person name="Light S.H."/>
        </authorList>
    </citation>
    <scope>NUCLEOTIDE SEQUENCE [LARGE SCALE GENOMIC DNA]</scope>
    <source>
        <strain evidence="17 18">TI.2.07</strain>
    </source>
</reference>
<evidence type="ECO:0000256" key="4">
    <source>
        <dbReference type="ARBA" id="ARBA00022553"/>
    </source>
</evidence>
<organism evidence="17 18">
    <name type="scientific">Psychromonas arctica</name>
    <dbReference type="NCBI Taxonomy" id="168275"/>
    <lineage>
        <taxon>Bacteria</taxon>
        <taxon>Pseudomonadati</taxon>
        <taxon>Pseudomonadota</taxon>
        <taxon>Gammaproteobacteria</taxon>
        <taxon>Alteromonadales</taxon>
        <taxon>Psychromonadaceae</taxon>
        <taxon>Psychromonas</taxon>
    </lineage>
</organism>
<proteinExistence type="inferred from homology"/>
<feature type="modified residue" description="FMN phosphoryl threonine" evidence="16">
    <location>
        <position position="229"/>
    </location>
</feature>
<comment type="function">
    <text evidence="16">NQR complex catalyzes the reduction of ubiquinone-1 to ubiquinol by two successive reactions, coupled with the transport of Na(+) ions from the cytoplasm to the periplasm. NqrA to NqrE are probably involved in the second step, the conversion of ubisemiquinone to ubiquinol.</text>
</comment>
<evidence type="ECO:0000313" key="17">
    <source>
        <dbReference type="EMBL" id="MEL0660455.1"/>
    </source>
</evidence>
<keyword evidence="2 16" id="KW-1003">Cell membrane</keyword>
<keyword evidence="8 16" id="KW-1278">Translocase</keyword>
<comment type="catalytic activity">
    <reaction evidence="16">
        <text>a ubiquinone + n Na(+)(in) + NADH + H(+) = a ubiquinol + n Na(+)(out) + NAD(+)</text>
        <dbReference type="Rhea" id="RHEA:47748"/>
        <dbReference type="Rhea" id="RHEA-COMP:9565"/>
        <dbReference type="Rhea" id="RHEA-COMP:9566"/>
        <dbReference type="ChEBI" id="CHEBI:15378"/>
        <dbReference type="ChEBI" id="CHEBI:16389"/>
        <dbReference type="ChEBI" id="CHEBI:17976"/>
        <dbReference type="ChEBI" id="CHEBI:29101"/>
        <dbReference type="ChEBI" id="CHEBI:57540"/>
        <dbReference type="ChEBI" id="CHEBI:57945"/>
        <dbReference type="EC" id="7.2.1.1"/>
    </reaction>
</comment>
<feature type="transmembrane region" description="Helical" evidence="16">
    <location>
        <begin position="345"/>
        <end position="363"/>
    </location>
</feature>
<dbReference type="Proteomes" id="UP001366060">
    <property type="component" value="Unassembled WGS sequence"/>
</dbReference>